<feature type="domain" description="N-acetyltransferase" evidence="1">
    <location>
        <begin position="1"/>
        <end position="187"/>
    </location>
</feature>
<dbReference type="PROSITE" id="PS51186">
    <property type="entry name" value="GNAT"/>
    <property type="match status" value="1"/>
</dbReference>
<keyword evidence="3" id="KW-1185">Reference proteome</keyword>
<dbReference type="CDD" id="cd04301">
    <property type="entry name" value="NAT_SF"/>
    <property type="match status" value="1"/>
</dbReference>
<dbReference type="GO" id="GO:0016746">
    <property type="term" value="F:acyltransferase activity"/>
    <property type="evidence" value="ECO:0007669"/>
    <property type="project" value="UniProtKB-KW"/>
</dbReference>
<dbReference type="PANTHER" id="PTHR43617">
    <property type="entry name" value="L-AMINO ACID N-ACETYLTRANSFERASE"/>
    <property type="match status" value="1"/>
</dbReference>
<dbReference type="EMBL" id="JBHUMY010000011">
    <property type="protein sequence ID" value="MFD2660790.1"/>
    <property type="molecule type" value="Genomic_DNA"/>
</dbReference>
<dbReference type="PANTHER" id="PTHR43617:SF39">
    <property type="entry name" value="ACETYLTRANSFERASE (GNAT) FAMILY PROTEIN"/>
    <property type="match status" value="1"/>
</dbReference>
<accession>A0ABW5QXG1</accession>
<dbReference type="SUPFAM" id="SSF55729">
    <property type="entry name" value="Acyl-CoA N-acyltransferases (Nat)"/>
    <property type="match status" value="1"/>
</dbReference>
<dbReference type="Pfam" id="PF00583">
    <property type="entry name" value="Acetyltransf_1"/>
    <property type="match status" value="1"/>
</dbReference>
<keyword evidence="2" id="KW-0012">Acyltransferase</keyword>
<evidence type="ECO:0000313" key="3">
    <source>
        <dbReference type="Proteomes" id="UP001597493"/>
    </source>
</evidence>
<evidence type="ECO:0000313" key="2">
    <source>
        <dbReference type="EMBL" id="MFD2660790.1"/>
    </source>
</evidence>
<proteinExistence type="predicted"/>
<dbReference type="RefSeq" id="WP_379272711.1">
    <property type="nucleotide sequence ID" value="NZ_JBHUGT010000045.1"/>
</dbReference>
<dbReference type="InterPro" id="IPR016181">
    <property type="entry name" value="Acyl_CoA_acyltransferase"/>
</dbReference>
<reference evidence="3" key="1">
    <citation type="journal article" date="2019" name="Int. J. Syst. Evol. Microbiol.">
        <title>The Global Catalogue of Microorganisms (GCM) 10K type strain sequencing project: providing services to taxonomists for standard genome sequencing and annotation.</title>
        <authorList>
            <consortium name="The Broad Institute Genomics Platform"/>
            <consortium name="The Broad Institute Genome Sequencing Center for Infectious Disease"/>
            <person name="Wu L."/>
            <person name="Ma J."/>
        </authorList>
    </citation>
    <scope>NUCLEOTIDE SEQUENCE [LARGE SCALE GENOMIC DNA]</scope>
    <source>
        <strain evidence="3">TISTR 1827</strain>
    </source>
</reference>
<keyword evidence="2" id="KW-0808">Transferase</keyword>
<evidence type="ECO:0000259" key="1">
    <source>
        <dbReference type="PROSITE" id="PS51186"/>
    </source>
</evidence>
<dbReference type="EC" id="2.3.1.-" evidence="2"/>
<dbReference type="Gene3D" id="3.40.630.30">
    <property type="match status" value="1"/>
</dbReference>
<sequence length="189" mass="20910">MIVPAEKQDAREVIALMFEAIGSEIARNLTGTDDDGEAIAALEELYREEGNRVSYQNCIVDKRDGKVAGMLLCYSGDEAAELDKPLLRRIREETGRENPHIQTEAEKGDYYLDSLAVGSGYRGQGIATELIAEFERRTGDKGYSRASLIVEPDNAGAYALYSRLGYRESGELRVAGKTFLRMTKEITSS</sequence>
<gene>
    <name evidence="2" type="ORF">ACFSW5_11085</name>
</gene>
<dbReference type="Proteomes" id="UP001597493">
    <property type="component" value="Unassembled WGS sequence"/>
</dbReference>
<name>A0ABW5QXG1_9BACL</name>
<dbReference type="InterPro" id="IPR000182">
    <property type="entry name" value="GNAT_dom"/>
</dbReference>
<organism evidence="2 3">
    <name type="scientific">Paenibacillus thailandensis</name>
    <dbReference type="NCBI Taxonomy" id="393250"/>
    <lineage>
        <taxon>Bacteria</taxon>
        <taxon>Bacillati</taxon>
        <taxon>Bacillota</taxon>
        <taxon>Bacilli</taxon>
        <taxon>Bacillales</taxon>
        <taxon>Paenibacillaceae</taxon>
        <taxon>Paenibacillus</taxon>
    </lineage>
</organism>
<dbReference type="InterPro" id="IPR050276">
    <property type="entry name" value="MshD_Acetyltransferase"/>
</dbReference>
<protein>
    <submittedName>
        <fullName evidence="2">GNAT family N-acetyltransferase</fullName>
        <ecNumber evidence="2">2.3.1.-</ecNumber>
    </submittedName>
</protein>
<comment type="caution">
    <text evidence="2">The sequence shown here is derived from an EMBL/GenBank/DDBJ whole genome shotgun (WGS) entry which is preliminary data.</text>
</comment>